<evidence type="ECO:0000313" key="6">
    <source>
        <dbReference type="Proteomes" id="UP001285921"/>
    </source>
</evidence>
<keyword evidence="2 3" id="KW-0378">Hydrolase</keyword>
<organism evidence="5 6">
    <name type="scientific">Paenibacillus glycanilyticus</name>
    <dbReference type="NCBI Taxonomy" id="126569"/>
    <lineage>
        <taxon>Bacteria</taxon>
        <taxon>Bacillati</taxon>
        <taxon>Bacillota</taxon>
        <taxon>Bacilli</taxon>
        <taxon>Bacillales</taxon>
        <taxon>Paenibacillaceae</taxon>
        <taxon>Paenibacillus</taxon>
    </lineage>
</organism>
<dbReference type="SUPFAM" id="SSF55811">
    <property type="entry name" value="Nudix"/>
    <property type="match status" value="1"/>
</dbReference>
<dbReference type="PROSITE" id="PS51462">
    <property type="entry name" value="NUDIX"/>
    <property type="match status" value="1"/>
</dbReference>
<evidence type="ECO:0000256" key="2">
    <source>
        <dbReference type="ARBA" id="ARBA00022801"/>
    </source>
</evidence>
<accession>A0ABQ6NL92</accession>
<keyword evidence="6" id="KW-1185">Reference proteome</keyword>
<dbReference type="InterPro" id="IPR020476">
    <property type="entry name" value="Nudix_hydrolase"/>
</dbReference>
<dbReference type="InterPro" id="IPR020084">
    <property type="entry name" value="NUDIX_hydrolase_CS"/>
</dbReference>
<dbReference type="PRINTS" id="PR00502">
    <property type="entry name" value="NUDIXFAMILY"/>
</dbReference>
<gene>
    <name evidence="5" type="ORF">PghCCS26_21050</name>
</gene>
<comment type="similarity">
    <text evidence="3">Belongs to the Nudix hydrolase family.</text>
</comment>
<dbReference type="PANTHER" id="PTHR43046:SF14">
    <property type="entry name" value="MUTT_NUDIX FAMILY PROTEIN"/>
    <property type="match status" value="1"/>
</dbReference>
<evidence type="ECO:0000313" key="5">
    <source>
        <dbReference type="EMBL" id="GMK44977.1"/>
    </source>
</evidence>
<protein>
    <recommendedName>
        <fullName evidence="4">Nudix hydrolase domain-containing protein</fullName>
    </recommendedName>
</protein>
<name>A0ABQ6NL92_9BACL</name>
<evidence type="ECO:0000259" key="4">
    <source>
        <dbReference type="PROSITE" id="PS51462"/>
    </source>
</evidence>
<comment type="caution">
    <text evidence="5">The sequence shown here is derived from an EMBL/GenBank/DDBJ whole genome shotgun (WGS) entry which is preliminary data.</text>
</comment>
<dbReference type="Gene3D" id="3.90.79.10">
    <property type="entry name" value="Nucleoside Triphosphate Pyrophosphohydrolase"/>
    <property type="match status" value="1"/>
</dbReference>
<feature type="domain" description="Nudix hydrolase" evidence="4">
    <location>
        <begin position="2"/>
        <end position="134"/>
    </location>
</feature>
<sequence length="162" mass="17799">MTYPFSISVGGIVRKADEVLLVQQNYGANKGLWLLPGGFVEAGESLEEALIREVQEETGLSAVPTRIVGIRSGVRQVGDVRETGIYIVFEMEYVSGELMALDQNEISDLRFQSPSQALNDPQVIDLAKQFIQSANGSNPGLLKSSIPITTRTKYQSYDVYLP</sequence>
<dbReference type="EMBL" id="BTCL01000005">
    <property type="protein sequence ID" value="GMK44977.1"/>
    <property type="molecule type" value="Genomic_DNA"/>
</dbReference>
<dbReference type="PANTHER" id="PTHR43046">
    <property type="entry name" value="GDP-MANNOSE MANNOSYL HYDROLASE"/>
    <property type="match status" value="1"/>
</dbReference>
<dbReference type="Proteomes" id="UP001285921">
    <property type="component" value="Unassembled WGS sequence"/>
</dbReference>
<dbReference type="InterPro" id="IPR000086">
    <property type="entry name" value="NUDIX_hydrolase_dom"/>
</dbReference>
<reference evidence="5 6" key="1">
    <citation type="submission" date="2023-05" db="EMBL/GenBank/DDBJ databases">
        <title>Draft genome of Paenibacillus sp. CCS26.</title>
        <authorList>
            <person name="Akita H."/>
            <person name="Shinto Y."/>
            <person name="Kimura Z."/>
        </authorList>
    </citation>
    <scope>NUCLEOTIDE SEQUENCE [LARGE SCALE GENOMIC DNA]</scope>
    <source>
        <strain evidence="5 6">CCS26</strain>
    </source>
</reference>
<dbReference type="RefSeq" id="WP_317979839.1">
    <property type="nucleotide sequence ID" value="NZ_BTCL01000005.1"/>
</dbReference>
<dbReference type="InterPro" id="IPR015797">
    <property type="entry name" value="NUDIX_hydrolase-like_dom_sf"/>
</dbReference>
<evidence type="ECO:0000256" key="3">
    <source>
        <dbReference type="RuleBase" id="RU003476"/>
    </source>
</evidence>
<evidence type="ECO:0000256" key="1">
    <source>
        <dbReference type="ARBA" id="ARBA00001946"/>
    </source>
</evidence>
<dbReference type="PROSITE" id="PS00893">
    <property type="entry name" value="NUDIX_BOX"/>
    <property type="match status" value="1"/>
</dbReference>
<dbReference type="Pfam" id="PF00293">
    <property type="entry name" value="NUDIX"/>
    <property type="match status" value="1"/>
</dbReference>
<comment type="cofactor">
    <cofactor evidence="1">
        <name>Mg(2+)</name>
        <dbReference type="ChEBI" id="CHEBI:18420"/>
    </cofactor>
</comment>
<proteinExistence type="inferred from homology"/>